<evidence type="ECO:0000313" key="4">
    <source>
        <dbReference type="Proteomes" id="UP000230233"/>
    </source>
</evidence>
<dbReference type="Proteomes" id="UP000230233">
    <property type="component" value="Chromosome V"/>
</dbReference>
<keyword evidence="2" id="KW-0732">Signal</keyword>
<evidence type="ECO:0000313" key="3">
    <source>
        <dbReference type="EMBL" id="PIC29572.1"/>
    </source>
</evidence>
<feature type="signal peptide" evidence="2">
    <location>
        <begin position="1"/>
        <end position="23"/>
    </location>
</feature>
<protein>
    <submittedName>
        <fullName evidence="3">Uncharacterized protein</fullName>
    </submittedName>
</protein>
<proteinExistence type="predicted"/>
<dbReference type="AlphaFoldDB" id="A0A2G5TQQ2"/>
<dbReference type="EMBL" id="PDUG01000005">
    <property type="protein sequence ID" value="PIC29572.1"/>
    <property type="molecule type" value="Genomic_DNA"/>
</dbReference>
<comment type="caution">
    <text evidence="3">The sequence shown here is derived from an EMBL/GenBank/DDBJ whole genome shotgun (WGS) entry which is preliminary data.</text>
</comment>
<organism evidence="3 4">
    <name type="scientific">Caenorhabditis nigoni</name>
    <dbReference type="NCBI Taxonomy" id="1611254"/>
    <lineage>
        <taxon>Eukaryota</taxon>
        <taxon>Metazoa</taxon>
        <taxon>Ecdysozoa</taxon>
        <taxon>Nematoda</taxon>
        <taxon>Chromadorea</taxon>
        <taxon>Rhabditida</taxon>
        <taxon>Rhabditina</taxon>
        <taxon>Rhabditomorpha</taxon>
        <taxon>Rhabditoidea</taxon>
        <taxon>Rhabditidae</taxon>
        <taxon>Peloderinae</taxon>
        <taxon>Caenorhabditis</taxon>
    </lineage>
</organism>
<keyword evidence="1" id="KW-1133">Transmembrane helix</keyword>
<evidence type="ECO:0000256" key="2">
    <source>
        <dbReference type="SAM" id="SignalP"/>
    </source>
</evidence>
<accession>A0A2G5TQQ2</accession>
<keyword evidence="1" id="KW-0812">Transmembrane</keyword>
<evidence type="ECO:0000256" key="1">
    <source>
        <dbReference type="SAM" id="Phobius"/>
    </source>
</evidence>
<sequence>MTDFSRLLLISTGFLITAISLKSSDSALARKSVDFAKTDEQVQKDIEKSFRKTLARLDDFQMDLPAKIVIQRLKNVEGNTFNDPFLVGNSQQVTSSLYVSDAVSDWCKGVISKNTRKNFEHKNRRIEVVFDCNRDMVFPSLRTIVRCILIILATNALLAIALFIFRIYSRRASQIPQEIPIEKPITIDDYIFDDDDDAINDSLFLENAEKWDASKLESCYD</sequence>
<feature type="transmembrane region" description="Helical" evidence="1">
    <location>
        <begin position="143"/>
        <end position="165"/>
    </location>
</feature>
<name>A0A2G5TQQ2_9PELO</name>
<keyword evidence="4" id="KW-1185">Reference proteome</keyword>
<dbReference type="OrthoDB" id="5832998at2759"/>
<feature type="chain" id="PRO_5013955966" evidence="2">
    <location>
        <begin position="24"/>
        <end position="221"/>
    </location>
</feature>
<keyword evidence="1" id="KW-0472">Membrane</keyword>
<reference evidence="4" key="1">
    <citation type="submission" date="2017-10" db="EMBL/GenBank/DDBJ databases">
        <title>Rapid genome shrinkage in a self-fertile nematode reveals novel sperm competition proteins.</title>
        <authorList>
            <person name="Yin D."/>
            <person name="Schwarz E.M."/>
            <person name="Thomas C.G."/>
            <person name="Felde R.L."/>
            <person name="Korf I.F."/>
            <person name="Cutter A.D."/>
            <person name="Schartner C.M."/>
            <person name="Ralston E.J."/>
            <person name="Meyer B.J."/>
            <person name="Haag E.S."/>
        </authorList>
    </citation>
    <scope>NUCLEOTIDE SEQUENCE [LARGE SCALE GENOMIC DNA]</scope>
    <source>
        <strain evidence="4">JU1422</strain>
    </source>
</reference>
<gene>
    <name evidence="3" type="primary">Cni-F57A10.4</name>
    <name evidence="3" type="synonym">Cnig_chr_V.g21112</name>
    <name evidence="3" type="ORF">B9Z55_021112</name>
</gene>